<dbReference type="InterPro" id="IPR016160">
    <property type="entry name" value="Ald_DH_CS_CYS"/>
</dbReference>
<keyword evidence="6" id="KW-1185">Reference proteome</keyword>
<organism evidence="5 6">
    <name type="scientific">Altericroceibacterium indicum</name>
    <dbReference type="NCBI Taxonomy" id="374177"/>
    <lineage>
        <taxon>Bacteria</taxon>
        <taxon>Pseudomonadati</taxon>
        <taxon>Pseudomonadota</taxon>
        <taxon>Alphaproteobacteria</taxon>
        <taxon>Sphingomonadales</taxon>
        <taxon>Erythrobacteraceae</taxon>
        <taxon>Altericroceibacterium</taxon>
    </lineage>
</organism>
<dbReference type="GO" id="GO:0004777">
    <property type="term" value="F:succinate-semialdehyde dehydrogenase (NAD+) activity"/>
    <property type="evidence" value="ECO:0007669"/>
    <property type="project" value="TreeGrafter"/>
</dbReference>
<gene>
    <name evidence="5" type="ORF">GRI39_11880</name>
</gene>
<evidence type="ECO:0000256" key="2">
    <source>
        <dbReference type="ARBA" id="ARBA00022857"/>
    </source>
</evidence>
<proteinExistence type="inferred from homology"/>
<evidence type="ECO:0000256" key="3">
    <source>
        <dbReference type="ARBA" id="ARBA00023002"/>
    </source>
</evidence>
<dbReference type="Proteomes" id="UP000460561">
    <property type="component" value="Unassembled WGS sequence"/>
</dbReference>
<dbReference type="InterPro" id="IPR044148">
    <property type="entry name" value="ALDH_GabD1-like"/>
</dbReference>
<evidence type="ECO:0000259" key="4">
    <source>
        <dbReference type="Pfam" id="PF00171"/>
    </source>
</evidence>
<comment type="similarity">
    <text evidence="1">Belongs to the aldehyde dehydrogenase family.</text>
</comment>
<dbReference type="GO" id="GO:0004030">
    <property type="term" value="F:aldehyde dehydrogenase [NAD(P)+] activity"/>
    <property type="evidence" value="ECO:0007669"/>
    <property type="project" value="InterPro"/>
</dbReference>
<dbReference type="InterPro" id="IPR015590">
    <property type="entry name" value="Aldehyde_DH_dom"/>
</dbReference>
<protein>
    <submittedName>
        <fullName evidence="5">Aldehyde dehydrogenase family protein</fullName>
    </submittedName>
</protein>
<keyword evidence="2" id="KW-0521">NADP</keyword>
<feature type="domain" description="Aldehyde dehydrogenase" evidence="4">
    <location>
        <begin position="4"/>
        <end position="454"/>
    </location>
</feature>
<dbReference type="Gene3D" id="3.40.309.10">
    <property type="entry name" value="Aldehyde Dehydrogenase, Chain A, domain 2"/>
    <property type="match status" value="1"/>
</dbReference>
<dbReference type="Pfam" id="PF00171">
    <property type="entry name" value="Aldedh"/>
    <property type="match status" value="1"/>
</dbReference>
<dbReference type="OrthoDB" id="9761688at2"/>
<dbReference type="PANTHER" id="PTHR43217:SF1">
    <property type="entry name" value="SUCCINATE SEMIALDEHYDE DEHYDROGENASE [NAD(P)+] SAD"/>
    <property type="match status" value="1"/>
</dbReference>
<keyword evidence="3" id="KW-0560">Oxidoreductase</keyword>
<dbReference type="AlphaFoldDB" id="A0A845AD72"/>
<dbReference type="FunFam" id="3.40.309.10:FF:000009">
    <property type="entry name" value="Aldehyde dehydrogenase A"/>
    <property type="match status" value="1"/>
</dbReference>
<dbReference type="SUPFAM" id="SSF53720">
    <property type="entry name" value="ALDH-like"/>
    <property type="match status" value="1"/>
</dbReference>
<dbReference type="InterPro" id="IPR047110">
    <property type="entry name" value="GABD/Sad-like"/>
</dbReference>
<accession>A0A845AD72</accession>
<dbReference type="Gene3D" id="3.40.605.10">
    <property type="entry name" value="Aldehyde Dehydrogenase, Chain A, domain 1"/>
    <property type="match status" value="1"/>
</dbReference>
<name>A0A845AD72_9SPHN</name>
<dbReference type="InterPro" id="IPR016162">
    <property type="entry name" value="Ald_DH_N"/>
</dbReference>
<reference evidence="5 6" key="1">
    <citation type="submission" date="2019-12" db="EMBL/GenBank/DDBJ databases">
        <title>Genomic-based taxomic classification of the family Erythrobacteraceae.</title>
        <authorList>
            <person name="Xu L."/>
        </authorList>
    </citation>
    <scope>NUCLEOTIDE SEQUENCE [LARGE SCALE GENOMIC DNA]</scope>
    <source>
        <strain evidence="5 6">DSM 18604</strain>
    </source>
</reference>
<dbReference type="PROSITE" id="PS00070">
    <property type="entry name" value="ALDEHYDE_DEHYDR_CYS"/>
    <property type="match status" value="1"/>
</dbReference>
<evidence type="ECO:0000256" key="1">
    <source>
        <dbReference type="ARBA" id="ARBA00009986"/>
    </source>
</evidence>
<sequence>MSNPITTINPATEETIKTYPLMSDDEASKAVENCHQAYLEWRLKSPEDRATIIKAIGKELLNSKHEFAKLMTSEVGKLIGDSEQEVELCAAICDYTAENGPAGLADEERDIDGGTGVVAYSPIGVIYGIQPWNFPCYQAVRYSIANLMAGNGVLLKHAESCTGSGLFLRDVFERAGLPKNLFTVLVIDHKQSDAIIENDLVRGVTLTGSDKAGRTVAAKAGEQLKKTVLELGSNDAYLVLDDADLELAVETCVQGRLYNNGQTCVNAKRFVITEKNYDQFVEKFVAKMSAVELGDPTDSNTKLGPMSRTELRDNLAEQVDESVAKGARVMCGGKVPDRKGAYYPATVLADVAPGQPAYDDELFGPVASVIKAKDDEDAMRIANDSRYGLGGGIFSRDEKRARELAVKHFDTGMITINGYNIALPNMPFGGVKNSGYGREHGGFGMKEFVNIKSVYMK</sequence>
<dbReference type="EMBL" id="WTYQ01000004">
    <property type="protein sequence ID" value="MXP26735.1"/>
    <property type="molecule type" value="Genomic_DNA"/>
</dbReference>
<evidence type="ECO:0000313" key="5">
    <source>
        <dbReference type="EMBL" id="MXP26735.1"/>
    </source>
</evidence>
<dbReference type="RefSeq" id="WP_160739932.1">
    <property type="nucleotide sequence ID" value="NZ_WTYQ01000004.1"/>
</dbReference>
<dbReference type="PANTHER" id="PTHR43217">
    <property type="entry name" value="SUCCINATE SEMIALDEHYDE DEHYDROGENASE [NAD(P)+] SAD"/>
    <property type="match status" value="1"/>
</dbReference>
<dbReference type="InterPro" id="IPR016163">
    <property type="entry name" value="Ald_DH_C"/>
</dbReference>
<evidence type="ECO:0000313" key="6">
    <source>
        <dbReference type="Proteomes" id="UP000460561"/>
    </source>
</evidence>
<comment type="caution">
    <text evidence="5">The sequence shown here is derived from an EMBL/GenBank/DDBJ whole genome shotgun (WGS) entry which is preliminary data.</text>
</comment>
<dbReference type="InterPro" id="IPR016161">
    <property type="entry name" value="Ald_DH/histidinol_DH"/>
</dbReference>
<dbReference type="CDD" id="cd07100">
    <property type="entry name" value="ALDH_SSADH1_GabD1"/>
    <property type="match status" value="1"/>
</dbReference>